<dbReference type="RefSeq" id="WP_326836010.1">
    <property type="nucleotide sequence ID" value="NZ_CP142149.1"/>
</dbReference>
<name>A0ABZ1IFH4_9PSEU</name>
<sequence>MDKGERLEALIGTWSSESAGLYHSTFEDESLVISADGLGRFQFSRPNYSDTSDFTWRTITPGQVELTWSARRVVGGGAASDQPPRSGPVLLTYAVNEEDTPLAGRRLVLRIDPAIVFAREFGPHGEASAPPDLHWAGRYPLIEPTRTACPGDLPRPGVS</sequence>
<accession>A0ABZ1IFH4</accession>
<protein>
    <recommendedName>
        <fullName evidence="3">DUF1579 domain-containing protein</fullName>
    </recommendedName>
</protein>
<evidence type="ECO:0000313" key="1">
    <source>
        <dbReference type="EMBL" id="WSE33211.1"/>
    </source>
</evidence>
<dbReference type="EMBL" id="CP142149">
    <property type="protein sequence ID" value="WSE33211.1"/>
    <property type="molecule type" value="Genomic_DNA"/>
</dbReference>
<evidence type="ECO:0008006" key="3">
    <source>
        <dbReference type="Google" id="ProtNLM"/>
    </source>
</evidence>
<keyword evidence="2" id="KW-1185">Reference proteome</keyword>
<gene>
    <name evidence="1" type="ORF">VSH64_13985</name>
</gene>
<organism evidence="1 2">
    <name type="scientific">Amycolatopsis rhabdoformis</name>
    <dbReference type="NCBI Taxonomy" id="1448059"/>
    <lineage>
        <taxon>Bacteria</taxon>
        <taxon>Bacillati</taxon>
        <taxon>Actinomycetota</taxon>
        <taxon>Actinomycetes</taxon>
        <taxon>Pseudonocardiales</taxon>
        <taxon>Pseudonocardiaceae</taxon>
        <taxon>Amycolatopsis</taxon>
    </lineage>
</organism>
<reference evidence="1 2" key="1">
    <citation type="journal article" date="2015" name="Int. J. Syst. Evol. Microbiol.">
        <title>Amycolatopsis rhabdoformis sp. nov., an actinomycete isolated from a tropical forest soil.</title>
        <authorList>
            <person name="Souza W.R."/>
            <person name="Silva R.E."/>
            <person name="Goodfellow M."/>
            <person name="Busarakam K."/>
            <person name="Figueiro F.S."/>
            <person name="Ferreira D."/>
            <person name="Rodrigues-Filho E."/>
            <person name="Moraes L.A.B."/>
            <person name="Zucchi T.D."/>
        </authorList>
    </citation>
    <scope>NUCLEOTIDE SEQUENCE [LARGE SCALE GENOMIC DNA]</scope>
    <source>
        <strain evidence="1 2">NCIMB 14900</strain>
    </source>
</reference>
<proteinExistence type="predicted"/>
<dbReference type="Proteomes" id="UP001330812">
    <property type="component" value="Chromosome"/>
</dbReference>
<evidence type="ECO:0000313" key="2">
    <source>
        <dbReference type="Proteomes" id="UP001330812"/>
    </source>
</evidence>